<evidence type="ECO:0000256" key="4">
    <source>
        <dbReference type="ARBA" id="ARBA00022692"/>
    </source>
</evidence>
<reference evidence="8 9" key="1">
    <citation type="submission" date="2020-08" db="EMBL/GenBank/DDBJ databases">
        <title>Sequencing the genomes of 1000 actinobacteria strains.</title>
        <authorList>
            <person name="Klenk H.-P."/>
        </authorList>
    </citation>
    <scope>NUCLEOTIDE SEQUENCE [LARGE SCALE GENOMIC DNA]</scope>
    <source>
        <strain evidence="8 9">DSM 45362</strain>
    </source>
</reference>
<dbReference type="PANTHER" id="PTHR30086:SF15">
    <property type="entry name" value="LEUCINE EFFLUX PROTEIN"/>
    <property type="match status" value="1"/>
</dbReference>
<evidence type="ECO:0000256" key="3">
    <source>
        <dbReference type="ARBA" id="ARBA00022475"/>
    </source>
</evidence>
<evidence type="ECO:0000256" key="5">
    <source>
        <dbReference type="ARBA" id="ARBA00022989"/>
    </source>
</evidence>
<feature type="transmembrane region" description="Helical" evidence="7">
    <location>
        <begin position="44"/>
        <end position="69"/>
    </location>
</feature>
<protein>
    <submittedName>
        <fullName evidence="8">Leucine efflux protein</fullName>
    </submittedName>
</protein>
<keyword evidence="4 7" id="KW-0812">Transmembrane</keyword>
<accession>A0A841BZV0</accession>
<dbReference type="NCBIfam" id="NF008201">
    <property type="entry name" value="PRK10958.1"/>
    <property type="match status" value="1"/>
</dbReference>
<dbReference type="Proteomes" id="UP000587527">
    <property type="component" value="Unassembled WGS sequence"/>
</dbReference>
<evidence type="ECO:0000313" key="9">
    <source>
        <dbReference type="Proteomes" id="UP000587527"/>
    </source>
</evidence>
<evidence type="ECO:0000256" key="2">
    <source>
        <dbReference type="ARBA" id="ARBA00007928"/>
    </source>
</evidence>
<dbReference type="Pfam" id="PF01810">
    <property type="entry name" value="LysE"/>
    <property type="match status" value="1"/>
</dbReference>
<comment type="similarity">
    <text evidence="2">Belongs to the Rht family.</text>
</comment>
<organism evidence="8 9">
    <name type="scientific">Allocatelliglobosispora scoriae</name>
    <dbReference type="NCBI Taxonomy" id="643052"/>
    <lineage>
        <taxon>Bacteria</taxon>
        <taxon>Bacillati</taxon>
        <taxon>Actinomycetota</taxon>
        <taxon>Actinomycetes</taxon>
        <taxon>Micromonosporales</taxon>
        <taxon>Micromonosporaceae</taxon>
        <taxon>Allocatelliglobosispora</taxon>
    </lineage>
</organism>
<dbReference type="GO" id="GO:0015820">
    <property type="term" value="P:L-leucine transport"/>
    <property type="evidence" value="ECO:0007669"/>
    <property type="project" value="TreeGrafter"/>
</dbReference>
<feature type="transmembrane region" description="Helical" evidence="7">
    <location>
        <begin position="12"/>
        <end position="32"/>
    </location>
</feature>
<evidence type="ECO:0000313" key="8">
    <source>
        <dbReference type="EMBL" id="MBB5872322.1"/>
    </source>
</evidence>
<evidence type="ECO:0000256" key="6">
    <source>
        <dbReference type="ARBA" id="ARBA00023136"/>
    </source>
</evidence>
<name>A0A841BZV0_9ACTN</name>
<keyword evidence="3" id="KW-1003">Cell membrane</keyword>
<keyword evidence="9" id="KW-1185">Reference proteome</keyword>
<dbReference type="GO" id="GO:0005886">
    <property type="term" value="C:plasma membrane"/>
    <property type="evidence" value="ECO:0007669"/>
    <property type="project" value="UniProtKB-SubCell"/>
</dbReference>
<dbReference type="PANTHER" id="PTHR30086">
    <property type="entry name" value="ARGININE EXPORTER PROTEIN ARGO"/>
    <property type="match status" value="1"/>
</dbReference>
<keyword evidence="6 7" id="KW-0472">Membrane</keyword>
<comment type="subcellular location">
    <subcellularLocation>
        <location evidence="1">Cell membrane</location>
        <topology evidence="1">Multi-pass membrane protein</topology>
    </subcellularLocation>
</comment>
<dbReference type="InterPro" id="IPR001123">
    <property type="entry name" value="LeuE-type"/>
</dbReference>
<sequence>MLGVTDLPTYVIGTIAIILLPGPNSMFVLATAAQRGVRAGYRAVSGVFLGDAILMVATALGVASLLRAFPPVYTALKYAGAAYLAYLGVRMLIGAVKSWRQRGEVAAAVQEVAEPHPFRRAFIVSIINPKAILFLISFFTQFVDPAYPHPAITFLVLGVILQITSLIYLSALIFAGTYLAAQFERRKRLAAAGTSAVGALFLGFSLKLATSSMT</sequence>
<evidence type="ECO:0000256" key="7">
    <source>
        <dbReference type="SAM" id="Phobius"/>
    </source>
</evidence>
<feature type="transmembrane region" description="Helical" evidence="7">
    <location>
        <begin position="189"/>
        <end position="209"/>
    </location>
</feature>
<gene>
    <name evidence="8" type="ORF">F4553_005756</name>
</gene>
<dbReference type="GO" id="GO:0015190">
    <property type="term" value="F:L-leucine transmembrane transporter activity"/>
    <property type="evidence" value="ECO:0007669"/>
    <property type="project" value="TreeGrafter"/>
</dbReference>
<feature type="transmembrane region" description="Helical" evidence="7">
    <location>
        <begin position="151"/>
        <end position="177"/>
    </location>
</feature>
<dbReference type="AlphaFoldDB" id="A0A841BZV0"/>
<keyword evidence="5 7" id="KW-1133">Transmembrane helix</keyword>
<dbReference type="PIRSF" id="PIRSF006324">
    <property type="entry name" value="LeuE"/>
    <property type="match status" value="1"/>
</dbReference>
<feature type="transmembrane region" description="Helical" evidence="7">
    <location>
        <begin position="75"/>
        <end position="93"/>
    </location>
</feature>
<comment type="caution">
    <text evidence="8">The sequence shown here is derived from an EMBL/GenBank/DDBJ whole genome shotgun (WGS) entry which is preliminary data.</text>
</comment>
<dbReference type="EMBL" id="JACHMN010000003">
    <property type="protein sequence ID" value="MBB5872322.1"/>
    <property type="molecule type" value="Genomic_DNA"/>
</dbReference>
<proteinExistence type="inferred from homology"/>
<feature type="transmembrane region" description="Helical" evidence="7">
    <location>
        <begin position="121"/>
        <end position="139"/>
    </location>
</feature>
<evidence type="ECO:0000256" key="1">
    <source>
        <dbReference type="ARBA" id="ARBA00004651"/>
    </source>
</evidence>